<keyword evidence="2" id="KW-0472">Membrane</keyword>
<keyword evidence="5" id="KW-1185">Reference proteome</keyword>
<accession>D2VC83</accession>
<organism evidence="5">
    <name type="scientific">Naegleria gruberi</name>
    <name type="common">Amoeba</name>
    <dbReference type="NCBI Taxonomy" id="5762"/>
    <lineage>
        <taxon>Eukaryota</taxon>
        <taxon>Discoba</taxon>
        <taxon>Heterolobosea</taxon>
        <taxon>Tetramitia</taxon>
        <taxon>Eutetramitia</taxon>
        <taxon>Vahlkampfiidae</taxon>
        <taxon>Naegleria</taxon>
    </lineage>
</organism>
<evidence type="ECO:0000313" key="4">
    <source>
        <dbReference type="EMBL" id="EFC45610.1"/>
    </source>
</evidence>
<evidence type="ECO:0000259" key="3">
    <source>
        <dbReference type="PROSITE" id="PS50132"/>
    </source>
</evidence>
<gene>
    <name evidence="4" type="ORF">NAEGRDRAFT_66479</name>
</gene>
<feature type="compositionally biased region" description="Polar residues" evidence="1">
    <location>
        <begin position="1"/>
        <end position="10"/>
    </location>
</feature>
<dbReference type="KEGG" id="ngr:NAEGRDRAFT_66479"/>
<dbReference type="Gene3D" id="1.10.167.10">
    <property type="entry name" value="Regulator of G-protein Signalling 4, domain 2"/>
    <property type="match status" value="1"/>
</dbReference>
<proteinExistence type="predicted"/>
<dbReference type="PROSITE" id="PS50132">
    <property type="entry name" value="RGS"/>
    <property type="match status" value="1"/>
</dbReference>
<dbReference type="Proteomes" id="UP000006671">
    <property type="component" value="Unassembled WGS sequence"/>
</dbReference>
<keyword evidence="2" id="KW-1133">Transmembrane helix</keyword>
<protein>
    <submittedName>
        <fullName evidence="4">Predicted protein</fullName>
    </submittedName>
</protein>
<evidence type="ECO:0000256" key="1">
    <source>
        <dbReference type="SAM" id="MobiDB-lite"/>
    </source>
</evidence>
<dbReference type="InterPro" id="IPR016137">
    <property type="entry name" value="RGS"/>
</dbReference>
<dbReference type="VEuPathDB" id="AmoebaDB:NAEGRDRAFT_66479"/>
<dbReference type="PANTHER" id="PTHR10845">
    <property type="entry name" value="REGULATOR OF G PROTEIN SIGNALING"/>
    <property type="match status" value="1"/>
</dbReference>
<sequence length="520" mass="59201">MNSSILSNESVDSRTHIELSTSPTSISSPRNVNQQQSFKDNSPPQSASGTHFVTQPESTVYSSATGKKDSNNRQSTKSEQSSMKTPRNSSATGFRSRTFRWYTCCGVLEMNCLKLTSLVALVVSLVSFVALLAIISVNYSIARDYQLKLANLSTSGTFYRELMKLSCRAAVTSSYNKTLSLEFATTYNQYFTTYYSDLGKLVATVPPSILYWNKMNITMEELKSRKAVRMELAMIANVKTGNYSTALASLESDTYKGYLTGYQEEVQSFINYAEDMKSDNEKMDLTTTTVSLIVICISLVIVIPILLAFMILSLRKDDTKEKQLRQVKKYMIMDTINDSSLVEKFKEFCKQERSEENFVLLEKINEYKKLCEKSFDIQVVLYDTGDALSISDVVSDTTASSQDESTKKKNKHKKGFTEKDLQDIEKKKFEIAFEIYSEFLDIQGDHAVNISKQFADVVKLSLDSFAKGENEYMPETLFESIEYEMCLLMMDTHHRFKQHMEVQLKQKKQVLSTLKRKPKK</sequence>
<feature type="compositionally biased region" description="Polar residues" evidence="1">
    <location>
        <begin position="18"/>
        <end position="65"/>
    </location>
</feature>
<dbReference type="SMART" id="SM00315">
    <property type="entry name" value="RGS"/>
    <property type="match status" value="1"/>
</dbReference>
<dbReference type="SUPFAM" id="SSF48097">
    <property type="entry name" value="Regulator of G-protein signaling, RGS"/>
    <property type="match status" value="1"/>
</dbReference>
<dbReference type="Pfam" id="PF00615">
    <property type="entry name" value="RGS"/>
    <property type="match status" value="1"/>
</dbReference>
<dbReference type="EMBL" id="GG738862">
    <property type="protein sequence ID" value="EFC45610.1"/>
    <property type="molecule type" value="Genomic_DNA"/>
</dbReference>
<dbReference type="GeneID" id="8849162"/>
<feature type="transmembrane region" description="Helical" evidence="2">
    <location>
        <begin position="118"/>
        <end position="141"/>
    </location>
</feature>
<feature type="region of interest" description="Disordered" evidence="1">
    <location>
        <begin position="1"/>
        <end position="92"/>
    </location>
</feature>
<reference evidence="4 5" key="1">
    <citation type="journal article" date="2010" name="Cell">
        <title>The genome of Naegleria gruberi illuminates early eukaryotic versatility.</title>
        <authorList>
            <person name="Fritz-Laylin L.K."/>
            <person name="Prochnik S.E."/>
            <person name="Ginger M.L."/>
            <person name="Dacks J.B."/>
            <person name="Carpenter M.L."/>
            <person name="Field M.C."/>
            <person name="Kuo A."/>
            <person name="Paredez A."/>
            <person name="Chapman J."/>
            <person name="Pham J."/>
            <person name="Shu S."/>
            <person name="Neupane R."/>
            <person name="Cipriano M."/>
            <person name="Mancuso J."/>
            <person name="Tu H."/>
            <person name="Salamov A."/>
            <person name="Lindquist E."/>
            <person name="Shapiro H."/>
            <person name="Lucas S."/>
            <person name="Grigoriev I.V."/>
            <person name="Cande W.Z."/>
            <person name="Fulton C."/>
            <person name="Rokhsar D.S."/>
            <person name="Dawson S.C."/>
        </authorList>
    </citation>
    <scope>NUCLEOTIDE SEQUENCE [LARGE SCALE GENOMIC DNA]</scope>
    <source>
        <strain evidence="4 5">NEG-M</strain>
    </source>
</reference>
<dbReference type="InParanoid" id="D2VC83"/>
<evidence type="ECO:0000256" key="2">
    <source>
        <dbReference type="SAM" id="Phobius"/>
    </source>
</evidence>
<feature type="domain" description="RGS" evidence="3">
    <location>
        <begin position="345"/>
        <end position="489"/>
    </location>
</feature>
<name>D2VC83_NAEGR</name>
<feature type="compositionally biased region" description="Polar residues" evidence="1">
    <location>
        <begin position="72"/>
        <end position="92"/>
    </location>
</feature>
<dbReference type="PANTHER" id="PTHR10845:SF192">
    <property type="entry name" value="DOUBLE HIT, ISOFORM B"/>
    <property type="match status" value="1"/>
</dbReference>
<dbReference type="InterPro" id="IPR036305">
    <property type="entry name" value="RGS_sf"/>
</dbReference>
<keyword evidence="2" id="KW-0812">Transmembrane</keyword>
<dbReference type="AlphaFoldDB" id="D2VC83"/>
<evidence type="ECO:0000313" key="5">
    <source>
        <dbReference type="Proteomes" id="UP000006671"/>
    </source>
</evidence>
<feature type="transmembrane region" description="Helical" evidence="2">
    <location>
        <begin position="290"/>
        <end position="312"/>
    </location>
</feature>
<dbReference type="InterPro" id="IPR044926">
    <property type="entry name" value="RGS_subdomain_2"/>
</dbReference>
<dbReference type="RefSeq" id="XP_002678354.1">
    <property type="nucleotide sequence ID" value="XM_002678308.1"/>
</dbReference>